<dbReference type="EMBL" id="CAMPGE010002449">
    <property type="protein sequence ID" value="CAI2361253.1"/>
    <property type="molecule type" value="Genomic_DNA"/>
</dbReference>
<dbReference type="InterPro" id="IPR006671">
    <property type="entry name" value="Cyclin_N"/>
</dbReference>
<dbReference type="Proteomes" id="UP001295684">
    <property type="component" value="Unassembled WGS sequence"/>
</dbReference>
<sequence>MSERDAYQLQEHWEFLVKDEKQYPPISDEIRNDPDVSKMRKYLIEFILQVGDRLKQRALTMQIAVNYLDRLFMMGKLDLVKKDKHLWAVTALLLASKYDELDQNIPYIKEFGKVSSKAKYTYSEVIKCETEFLNLLKWDLISICPSYFLSVILHLCNSESSNTTVKSQKVSPPLSFEKMKQLNKFSEFFMDIAFQSLELQKYQFSVQAVSAVTSARKVLGLKPLWSKDIENFTKIKLIDCKECFEKLFSKYEKHFPKKKLKHQKKEKENLNFLETKSKAKKRIITGSNNLRNLEKVDKLHSLSRIVVSKHKTKNLKKNSSQPAIGKFCQRKASYIAYMKGSKIQVNLNNDKKITKNGRLSGRSSVSSATHFAKKRTSADCNIRSRGKIIGSAITTPSNAVVNKISRNARTRKLLRNSSSREISSNQNKITRLKMDSTKGGYSAMEYTYRTTKAKFSRNRSVSAKLKQFSNTIKASSTLRNQPKRKVISKKPQNNPCSILNSKDLNLIHVTMDASDLNDCNFTMTDESESCSNLLSHRPRKLKLISNI</sequence>
<feature type="domain" description="Cyclin-like" evidence="3">
    <location>
        <begin position="45"/>
        <end position="134"/>
    </location>
</feature>
<name>A0AAD1U9M0_EUPCR</name>
<evidence type="ECO:0000256" key="1">
    <source>
        <dbReference type="ARBA" id="ARBA00023127"/>
    </source>
</evidence>
<organism evidence="4 5">
    <name type="scientific">Euplotes crassus</name>
    <dbReference type="NCBI Taxonomy" id="5936"/>
    <lineage>
        <taxon>Eukaryota</taxon>
        <taxon>Sar</taxon>
        <taxon>Alveolata</taxon>
        <taxon>Ciliophora</taxon>
        <taxon>Intramacronucleata</taxon>
        <taxon>Spirotrichea</taxon>
        <taxon>Hypotrichia</taxon>
        <taxon>Euplotida</taxon>
        <taxon>Euplotidae</taxon>
        <taxon>Moneuplotes</taxon>
    </lineage>
</organism>
<dbReference type="Gene3D" id="1.10.472.10">
    <property type="entry name" value="Cyclin-like"/>
    <property type="match status" value="2"/>
</dbReference>
<accession>A0AAD1U9M0</accession>
<evidence type="ECO:0000313" key="4">
    <source>
        <dbReference type="EMBL" id="CAI2361253.1"/>
    </source>
</evidence>
<dbReference type="CDD" id="cd20529">
    <property type="entry name" value="CYCLIN_CCNJ-like_rpt2"/>
    <property type="match status" value="1"/>
</dbReference>
<dbReference type="SUPFAM" id="SSF47954">
    <property type="entry name" value="Cyclin-like"/>
    <property type="match status" value="2"/>
</dbReference>
<dbReference type="Pfam" id="PF02984">
    <property type="entry name" value="Cyclin_C"/>
    <property type="match status" value="1"/>
</dbReference>
<dbReference type="InterPro" id="IPR004367">
    <property type="entry name" value="Cyclin_C-dom"/>
</dbReference>
<dbReference type="InterPro" id="IPR036915">
    <property type="entry name" value="Cyclin-like_sf"/>
</dbReference>
<keyword evidence="1 2" id="KW-0195">Cyclin</keyword>
<dbReference type="PANTHER" id="PTHR10177">
    <property type="entry name" value="CYCLINS"/>
    <property type="match status" value="1"/>
</dbReference>
<dbReference type="InterPro" id="IPR039361">
    <property type="entry name" value="Cyclin"/>
</dbReference>
<dbReference type="SMART" id="SM00385">
    <property type="entry name" value="CYCLIN"/>
    <property type="match status" value="2"/>
</dbReference>
<reference evidence="4" key="1">
    <citation type="submission" date="2023-07" db="EMBL/GenBank/DDBJ databases">
        <authorList>
            <consortium name="AG Swart"/>
            <person name="Singh M."/>
            <person name="Singh A."/>
            <person name="Seah K."/>
            <person name="Emmerich C."/>
        </authorList>
    </citation>
    <scope>NUCLEOTIDE SEQUENCE</scope>
    <source>
        <strain evidence="4">DP1</strain>
    </source>
</reference>
<evidence type="ECO:0000313" key="5">
    <source>
        <dbReference type="Proteomes" id="UP001295684"/>
    </source>
</evidence>
<dbReference type="AlphaFoldDB" id="A0AAD1U9M0"/>
<proteinExistence type="inferred from homology"/>
<comment type="caution">
    <text evidence="4">The sequence shown here is derived from an EMBL/GenBank/DDBJ whole genome shotgun (WGS) entry which is preliminary data.</text>
</comment>
<evidence type="ECO:0000259" key="3">
    <source>
        <dbReference type="SMART" id="SM00385"/>
    </source>
</evidence>
<dbReference type="Pfam" id="PF00134">
    <property type="entry name" value="Cyclin_N"/>
    <property type="match status" value="1"/>
</dbReference>
<keyword evidence="5" id="KW-1185">Reference proteome</keyword>
<feature type="domain" description="Cyclin-like" evidence="3">
    <location>
        <begin position="147"/>
        <end position="249"/>
    </location>
</feature>
<gene>
    <name evidence="4" type="ORF">ECRASSUSDP1_LOCUS2563</name>
</gene>
<dbReference type="InterPro" id="IPR013763">
    <property type="entry name" value="Cyclin-like_dom"/>
</dbReference>
<protein>
    <recommendedName>
        <fullName evidence="3">Cyclin-like domain-containing protein</fullName>
    </recommendedName>
</protein>
<evidence type="ECO:0000256" key="2">
    <source>
        <dbReference type="RuleBase" id="RU000383"/>
    </source>
</evidence>
<comment type="similarity">
    <text evidence="2">Belongs to the cyclin family.</text>
</comment>